<organism evidence="3">
    <name type="scientific">Puccinia triticina (isolate 1-1 / race 1 (BBBD))</name>
    <name type="common">Brown leaf rust fungus</name>
    <dbReference type="NCBI Taxonomy" id="630390"/>
    <lineage>
        <taxon>Eukaryota</taxon>
        <taxon>Fungi</taxon>
        <taxon>Dikarya</taxon>
        <taxon>Basidiomycota</taxon>
        <taxon>Pucciniomycotina</taxon>
        <taxon>Pucciniomycetes</taxon>
        <taxon>Pucciniales</taxon>
        <taxon>Pucciniaceae</taxon>
        <taxon>Puccinia</taxon>
    </lineage>
</organism>
<evidence type="ECO:0000313" key="4">
    <source>
        <dbReference type="EnsemblFungi" id="PTTG_04806-t43_1-p1"/>
    </source>
</evidence>
<comment type="similarity">
    <text evidence="1">Belongs to the 'GDSL' lipolytic enzyme family.</text>
</comment>
<evidence type="ECO:0000256" key="2">
    <source>
        <dbReference type="SAM" id="SignalP"/>
    </source>
</evidence>
<dbReference type="InterPro" id="IPR036514">
    <property type="entry name" value="SGNH_hydro_sf"/>
</dbReference>
<dbReference type="Proteomes" id="UP000005240">
    <property type="component" value="Unassembled WGS sequence"/>
</dbReference>
<accession>A0A0C4EVH1</accession>
<dbReference type="VEuPathDB" id="FungiDB:PTTG_04806"/>
<dbReference type="AlphaFoldDB" id="A0A0C4EVH1"/>
<reference evidence="3" key="1">
    <citation type="submission" date="2009-11" db="EMBL/GenBank/DDBJ databases">
        <authorList>
            <consortium name="The Broad Institute Genome Sequencing Platform"/>
            <person name="Ward D."/>
            <person name="Feldgarden M."/>
            <person name="Earl A."/>
            <person name="Young S.K."/>
            <person name="Zeng Q."/>
            <person name="Koehrsen M."/>
            <person name="Alvarado L."/>
            <person name="Berlin A."/>
            <person name="Bochicchio J."/>
            <person name="Borenstein D."/>
            <person name="Chapman S.B."/>
            <person name="Chen Z."/>
            <person name="Engels R."/>
            <person name="Freedman E."/>
            <person name="Gellesch M."/>
            <person name="Goldberg J."/>
            <person name="Griggs A."/>
            <person name="Gujja S."/>
            <person name="Heilman E."/>
            <person name="Heiman D."/>
            <person name="Hepburn T."/>
            <person name="Howarth C."/>
            <person name="Jen D."/>
            <person name="Larson L."/>
            <person name="Lewis B."/>
            <person name="Mehta T."/>
            <person name="Park D."/>
            <person name="Pearson M."/>
            <person name="Roberts A."/>
            <person name="Saif S."/>
            <person name="Shea T."/>
            <person name="Shenoy N."/>
            <person name="Sisk P."/>
            <person name="Stolte C."/>
            <person name="Sykes S."/>
            <person name="Thomson T."/>
            <person name="Walk T."/>
            <person name="White J."/>
            <person name="Yandava C."/>
            <person name="Izard J."/>
            <person name="Baranova O.V."/>
            <person name="Blanton J.M."/>
            <person name="Tanner A.C."/>
            <person name="Dewhirst F.E."/>
            <person name="Haas B."/>
            <person name="Nusbaum C."/>
            <person name="Birren B."/>
        </authorList>
    </citation>
    <scope>NUCLEOTIDE SEQUENCE [LARGE SCALE GENOMIC DNA]</scope>
    <source>
        <strain evidence="3">1-1 BBBD Race 1</strain>
    </source>
</reference>
<dbReference type="EnsemblFungi" id="PTTG_04806-t43_1">
    <property type="protein sequence ID" value="PTTG_04806-t43_1-p1"/>
    <property type="gene ID" value="PTTG_04806"/>
</dbReference>
<dbReference type="Gene3D" id="3.40.50.1110">
    <property type="entry name" value="SGNH hydrolase"/>
    <property type="match status" value="1"/>
</dbReference>
<feature type="chain" id="PRO_5009386195" evidence="2">
    <location>
        <begin position="27"/>
        <end position="313"/>
    </location>
</feature>
<feature type="signal peptide" evidence="2">
    <location>
        <begin position="1"/>
        <end position="26"/>
    </location>
</feature>
<dbReference type="InterPro" id="IPR001087">
    <property type="entry name" value="GDSL"/>
</dbReference>
<dbReference type="EMBL" id="ADAS02000026">
    <property type="protein sequence ID" value="OAV95669.1"/>
    <property type="molecule type" value="Genomic_DNA"/>
</dbReference>
<protein>
    <submittedName>
        <fullName evidence="4">Lipase_GDSL domain-containing protein</fullName>
    </submittedName>
</protein>
<gene>
    <name evidence="3" type="ORF">PTTG_04806</name>
</gene>
<dbReference type="PANTHER" id="PTHR22835">
    <property type="entry name" value="ZINC FINGER FYVE DOMAIN CONTAINING PROTEIN"/>
    <property type="match status" value="1"/>
</dbReference>
<evidence type="ECO:0000256" key="1">
    <source>
        <dbReference type="ARBA" id="ARBA00008668"/>
    </source>
</evidence>
<evidence type="ECO:0000313" key="3">
    <source>
        <dbReference type="EMBL" id="OAV95669.1"/>
    </source>
</evidence>
<proteinExistence type="inferred from homology"/>
<dbReference type="PANTHER" id="PTHR22835:SF659">
    <property type="entry name" value="GDSL LIPASE_ACYLHYDROLASE, PUTATIVE (AFU_ORTHOLOGUE AFUA_2G00510)-RELATED"/>
    <property type="match status" value="1"/>
</dbReference>
<dbReference type="OrthoDB" id="1600564at2759"/>
<dbReference type="OMA" id="WIEGLAN"/>
<sequence length="313" mass="34766">MSFTKSLTPLHIICVLCLALSSNCSPRNYRKNIWRREIKMAAQPQCGTFASRRFVNFNGGIKFSQIKTIYSFGDSWTSNGRYDGSPPSPAVRQGTYPLYGRRASNGPMWTENLASDQRTLKNYAIGGATVDHTLWKTRAMKSDMVGQVNKFLSQRLPIASDSSLATIFYGINDYSAAAEGPGTLEQAANKLLTETERLIDAGVKQFIVVSPYFNRASMNNFNNLVWNGFKAFKQSRGIKFAYVDLSALFTAIYANPSSFGYTSTGACLKSAMTTVGGCSDPDAYLYWIPSHPQYQTQRLEADWVRAVLNKCQG</sequence>
<dbReference type="SUPFAM" id="SSF52266">
    <property type="entry name" value="SGNH hydrolase"/>
    <property type="match status" value="1"/>
</dbReference>
<reference evidence="3" key="2">
    <citation type="submission" date="2016-05" db="EMBL/GenBank/DDBJ databases">
        <title>Comparative analysis highlights variable genome content of wheat rusts and divergence of the mating loci.</title>
        <authorList>
            <person name="Cuomo C.A."/>
            <person name="Bakkeren G."/>
            <person name="Szabo L."/>
            <person name="Khalil H."/>
            <person name="Joly D."/>
            <person name="Goldberg J."/>
            <person name="Young S."/>
            <person name="Zeng Q."/>
            <person name="Fellers J."/>
        </authorList>
    </citation>
    <scope>NUCLEOTIDE SEQUENCE [LARGE SCALE GENOMIC DNA]</scope>
    <source>
        <strain evidence="3">1-1 BBBD Race 1</strain>
    </source>
</reference>
<dbReference type="CDD" id="cd01846">
    <property type="entry name" value="fatty_acyltransferase_like"/>
    <property type="match status" value="1"/>
</dbReference>
<keyword evidence="2" id="KW-0732">Signal</keyword>
<name>A0A0C4EVH1_PUCT1</name>
<dbReference type="GO" id="GO:0016788">
    <property type="term" value="F:hydrolase activity, acting on ester bonds"/>
    <property type="evidence" value="ECO:0007669"/>
    <property type="project" value="InterPro"/>
</dbReference>
<evidence type="ECO:0000313" key="5">
    <source>
        <dbReference type="Proteomes" id="UP000005240"/>
    </source>
</evidence>
<reference evidence="4" key="4">
    <citation type="submission" date="2025-05" db="UniProtKB">
        <authorList>
            <consortium name="EnsemblFungi"/>
        </authorList>
    </citation>
    <scope>IDENTIFICATION</scope>
    <source>
        <strain evidence="4">isolate 1-1 / race 1 (BBBD)</strain>
    </source>
</reference>
<keyword evidence="5" id="KW-1185">Reference proteome</keyword>
<dbReference type="Pfam" id="PF00657">
    <property type="entry name" value="Lipase_GDSL"/>
    <property type="match status" value="1"/>
</dbReference>
<reference evidence="4 5" key="3">
    <citation type="journal article" date="2017" name="G3 (Bethesda)">
        <title>Comparative analysis highlights variable genome content of wheat rusts and divergence of the mating loci.</title>
        <authorList>
            <person name="Cuomo C.A."/>
            <person name="Bakkeren G."/>
            <person name="Khalil H.B."/>
            <person name="Panwar V."/>
            <person name="Joly D."/>
            <person name="Linning R."/>
            <person name="Sakthikumar S."/>
            <person name="Song X."/>
            <person name="Adiconis X."/>
            <person name="Fan L."/>
            <person name="Goldberg J.M."/>
            <person name="Levin J.Z."/>
            <person name="Young S."/>
            <person name="Zeng Q."/>
            <person name="Anikster Y."/>
            <person name="Bruce M."/>
            <person name="Wang M."/>
            <person name="Yin C."/>
            <person name="McCallum B."/>
            <person name="Szabo L.J."/>
            <person name="Hulbert S."/>
            <person name="Chen X."/>
            <person name="Fellers J.P."/>
        </authorList>
    </citation>
    <scope>NUCLEOTIDE SEQUENCE</scope>
    <source>
        <strain evidence="4">isolate 1-1 / race 1 (BBBD)</strain>
        <strain evidence="5">Isolate 1-1 / race 1 (BBBD)</strain>
    </source>
</reference>